<reference evidence="1 2" key="1">
    <citation type="submission" date="2020-08" db="EMBL/GenBank/DDBJ databases">
        <title>Genomic Encyclopedia of Type Strains, Phase IV (KMG-IV): sequencing the most valuable type-strain genomes for metagenomic binning, comparative biology and taxonomic classification.</title>
        <authorList>
            <person name="Goeker M."/>
        </authorList>
    </citation>
    <scope>NUCLEOTIDE SEQUENCE [LARGE SCALE GENOMIC DNA]</scope>
    <source>
        <strain evidence="1 2">DSM 101806</strain>
    </source>
</reference>
<comment type="caution">
    <text evidence="1">The sequence shown here is derived from an EMBL/GenBank/DDBJ whole genome shotgun (WGS) entry which is preliminary data.</text>
</comment>
<dbReference type="Proteomes" id="UP000557392">
    <property type="component" value="Unassembled WGS sequence"/>
</dbReference>
<protein>
    <submittedName>
        <fullName evidence="1">Uncharacterized protein</fullName>
    </submittedName>
</protein>
<proteinExistence type="predicted"/>
<gene>
    <name evidence="1" type="ORF">GGR46_004360</name>
</gene>
<sequence>MPVADVASRLAMLEIFCFGSGMTRAVQIRIDPLTPRCSRTRVEYQGIQHFSSGGSEREACDALS</sequence>
<organism evidence="1 2">
    <name type="scientific">Sphingomonas kyeonggiensis</name>
    <dbReference type="NCBI Taxonomy" id="1268553"/>
    <lineage>
        <taxon>Bacteria</taxon>
        <taxon>Pseudomonadati</taxon>
        <taxon>Pseudomonadota</taxon>
        <taxon>Alphaproteobacteria</taxon>
        <taxon>Sphingomonadales</taxon>
        <taxon>Sphingomonadaceae</taxon>
        <taxon>Sphingomonas</taxon>
    </lineage>
</organism>
<keyword evidence="2" id="KW-1185">Reference proteome</keyword>
<dbReference type="RefSeq" id="WP_184000146.1">
    <property type="nucleotide sequence ID" value="NZ_JACIEH010000004.1"/>
</dbReference>
<name>A0A7W6JYA7_9SPHN</name>
<accession>A0A7W6JYA7</accession>
<dbReference type="EMBL" id="JACIEH010000004">
    <property type="protein sequence ID" value="MBB4100771.1"/>
    <property type="molecule type" value="Genomic_DNA"/>
</dbReference>
<evidence type="ECO:0000313" key="1">
    <source>
        <dbReference type="EMBL" id="MBB4100771.1"/>
    </source>
</evidence>
<evidence type="ECO:0000313" key="2">
    <source>
        <dbReference type="Proteomes" id="UP000557392"/>
    </source>
</evidence>
<dbReference type="AlphaFoldDB" id="A0A7W6JYA7"/>